<protein>
    <submittedName>
        <fullName evidence="1">Uncharacterized protein</fullName>
    </submittedName>
</protein>
<gene>
    <name evidence="1" type="ORF">Q604_UNBC02914G0002</name>
</gene>
<sequence>YNCSYFDHMYFSFLPILAIPVYQQMASNDYIYGKSYNFKYNDYITEMLANKMGLNLFVPPNATQRNNVKTILKTSHHKNEGDSEVIKVDAYSYRTIEHIDEVPVRAGNGRTYYVPVRWEEYVPVTKQEFIEVSEIKSTGDDFNHIKGLDHYQKSENNRDRSFAYDHFMAGKLYRQNQSLGDLLNTIYEQFGGTKNG</sequence>
<name>W1YMY6_9ZZZZ</name>
<reference evidence="1" key="1">
    <citation type="submission" date="2013-12" db="EMBL/GenBank/DDBJ databases">
        <title>A Varibaculum cambriense genome reconstructed from a premature infant gut community with otherwise low bacterial novelty that shifts toward anaerobic metabolism during the third week of life.</title>
        <authorList>
            <person name="Brown C.T."/>
            <person name="Sharon I."/>
            <person name="Thomas B.C."/>
            <person name="Castelle C.J."/>
            <person name="Morowitz M.J."/>
            <person name="Banfield J.F."/>
        </authorList>
    </citation>
    <scope>NUCLEOTIDE SEQUENCE</scope>
</reference>
<evidence type="ECO:0000313" key="1">
    <source>
        <dbReference type="EMBL" id="ETJ43095.1"/>
    </source>
</evidence>
<comment type="caution">
    <text evidence="1">The sequence shown here is derived from an EMBL/GenBank/DDBJ whole genome shotgun (WGS) entry which is preliminary data.</text>
</comment>
<organism evidence="1">
    <name type="scientific">human gut metagenome</name>
    <dbReference type="NCBI Taxonomy" id="408170"/>
    <lineage>
        <taxon>unclassified sequences</taxon>
        <taxon>metagenomes</taxon>
        <taxon>organismal metagenomes</taxon>
    </lineage>
</organism>
<proteinExistence type="predicted"/>
<feature type="non-terminal residue" evidence="1">
    <location>
        <position position="1"/>
    </location>
</feature>
<dbReference type="EMBL" id="AZMM01002914">
    <property type="protein sequence ID" value="ETJ43095.1"/>
    <property type="molecule type" value="Genomic_DNA"/>
</dbReference>
<accession>W1YMY6</accession>
<dbReference type="AlphaFoldDB" id="W1YMY6"/>